<dbReference type="RefSeq" id="WP_216469560.1">
    <property type="nucleotide sequence ID" value="NZ_JAHLQI010000002.1"/>
</dbReference>
<evidence type="ECO:0000313" key="2">
    <source>
        <dbReference type="EMBL" id="MBU5489905.1"/>
    </source>
</evidence>
<gene>
    <name evidence="2" type="ORF">KQI75_04605</name>
</gene>
<feature type="transmembrane region" description="Helical" evidence="1">
    <location>
        <begin position="144"/>
        <end position="164"/>
    </location>
</feature>
<sequence>MKKIFAGLIFILFNVHVTLGGYMIGLLPDFVGYLLVAAGLKEVWQEEGVFENLVPLALELAVFTGVIYLIRLLPMTRREGLLAVLDVLATLCFLVMVYKIVGGVKALEKKHLCTLSTRRLMPLAIGYAVCNAGALLIALTGSVLAAVVGIVGLAVAFVFVVTFYDTTNKYRYLQHI</sequence>
<accession>A0ABS6EQZ0</accession>
<feature type="transmembrane region" description="Helical" evidence="1">
    <location>
        <begin position="53"/>
        <end position="73"/>
    </location>
</feature>
<organism evidence="2 3">
    <name type="scientific">Butyricicoccus intestinisimiae</name>
    <dbReference type="NCBI Taxonomy" id="2841509"/>
    <lineage>
        <taxon>Bacteria</taxon>
        <taxon>Bacillati</taxon>
        <taxon>Bacillota</taxon>
        <taxon>Clostridia</taxon>
        <taxon>Eubacteriales</taxon>
        <taxon>Butyricicoccaceae</taxon>
        <taxon>Butyricicoccus</taxon>
    </lineage>
</organism>
<keyword evidence="3" id="KW-1185">Reference proteome</keyword>
<feature type="transmembrane region" description="Helical" evidence="1">
    <location>
        <begin position="80"/>
        <end position="100"/>
    </location>
</feature>
<name>A0ABS6EQZ0_9FIRM</name>
<keyword evidence="1" id="KW-0472">Membrane</keyword>
<protein>
    <submittedName>
        <fullName evidence="2">Uncharacterized protein</fullName>
    </submittedName>
</protein>
<reference evidence="2 3" key="1">
    <citation type="submission" date="2021-06" db="EMBL/GenBank/DDBJ databases">
        <authorList>
            <person name="Sun Q."/>
            <person name="Li D."/>
        </authorList>
    </citation>
    <scope>NUCLEOTIDE SEQUENCE [LARGE SCALE GENOMIC DNA]</scope>
    <source>
        <strain evidence="2 3">MSJd-7</strain>
    </source>
</reference>
<dbReference type="Proteomes" id="UP000783588">
    <property type="component" value="Unassembled WGS sequence"/>
</dbReference>
<evidence type="ECO:0000256" key="1">
    <source>
        <dbReference type="SAM" id="Phobius"/>
    </source>
</evidence>
<proteinExistence type="predicted"/>
<feature type="transmembrane region" description="Helical" evidence="1">
    <location>
        <begin position="120"/>
        <end position="139"/>
    </location>
</feature>
<evidence type="ECO:0000313" key="3">
    <source>
        <dbReference type="Proteomes" id="UP000783588"/>
    </source>
</evidence>
<keyword evidence="1" id="KW-1133">Transmembrane helix</keyword>
<dbReference type="EMBL" id="JAHLQI010000002">
    <property type="protein sequence ID" value="MBU5489905.1"/>
    <property type="molecule type" value="Genomic_DNA"/>
</dbReference>
<keyword evidence="1" id="KW-0812">Transmembrane</keyword>
<comment type="caution">
    <text evidence="2">The sequence shown here is derived from an EMBL/GenBank/DDBJ whole genome shotgun (WGS) entry which is preliminary data.</text>
</comment>